<keyword evidence="5" id="KW-1185">Reference proteome</keyword>
<reference evidence="4 5" key="1">
    <citation type="journal article" date="2019" name="Emerg. Microbes Infect.">
        <title>Comprehensive subspecies identification of 175 nontuberculous mycobacteria species based on 7547 genomic profiles.</title>
        <authorList>
            <person name="Matsumoto Y."/>
            <person name="Kinjo T."/>
            <person name="Motooka D."/>
            <person name="Nabeya D."/>
            <person name="Jung N."/>
            <person name="Uechi K."/>
            <person name="Horii T."/>
            <person name="Iida T."/>
            <person name="Fujita J."/>
            <person name="Nakamura S."/>
        </authorList>
    </citation>
    <scope>NUCLEOTIDE SEQUENCE [LARGE SCALE GENOMIC DNA]</scope>
    <source>
        <strain evidence="4 5">JCM 13574</strain>
    </source>
</reference>
<dbReference type="SUPFAM" id="SSF46689">
    <property type="entry name" value="Homeodomain-like"/>
    <property type="match status" value="1"/>
</dbReference>
<dbReference type="PANTHER" id="PTHR30055">
    <property type="entry name" value="HTH-TYPE TRANSCRIPTIONAL REGULATOR RUTR"/>
    <property type="match status" value="1"/>
</dbReference>
<evidence type="ECO:0000256" key="2">
    <source>
        <dbReference type="PROSITE-ProRule" id="PRU00335"/>
    </source>
</evidence>
<dbReference type="InterPro" id="IPR050109">
    <property type="entry name" value="HTH-type_TetR-like_transc_reg"/>
</dbReference>
<accession>A0A7I7XCZ2</accession>
<evidence type="ECO:0000313" key="5">
    <source>
        <dbReference type="Proteomes" id="UP000466517"/>
    </source>
</evidence>
<dbReference type="PROSITE" id="PS50977">
    <property type="entry name" value="HTH_TETR_2"/>
    <property type="match status" value="1"/>
</dbReference>
<dbReference type="PANTHER" id="PTHR30055:SF226">
    <property type="entry name" value="HTH-TYPE TRANSCRIPTIONAL REGULATOR PKSA"/>
    <property type="match status" value="1"/>
</dbReference>
<feature type="domain" description="HTH tetR-type" evidence="3">
    <location>
        <begin position="8"/>
        <end position="68"/>
    </location>
</feature>
<feature type="DNA-binding region" description="H-T-H motif" evidence="2">
    <location>
        <begin position="31"/>
        <end position="50"/>
    </location>
</feature>
<dbReference type="InterPro" id="IPR009057">
    <property type="entry name" value="Homeodomain-like_sf"/>
</dbReference>
<keyword evidence="1 2" id="KW-0238">DNA-binding</keyword>
<organism evidence="4 5">
    <name type="scientific">Mycolicibacterium madagascariense</name>
    <dbReference type="NCBI Taxonomy" id="212765"/>
    <lineage>
        <taxon>Bacteria</taxon>
        <taxon>Bacillati</taxon>
        <taxon>Actinomycetota</taxon>
        <taxon>Actinomycetes</taxon>
        <taxon>Mycobacteriales</taxon>
        <taxon>Mycobacteriaceae</taxon>
        <taxon>Mycolicibacterium</taxon>
    </lineage>
</organism>
<name>A0A7I7XCZ2_9MYCO</name>
<dbReference type="Pfam" id="PF00440">
    <property type="entry name" value="TetR_N"/>
    <property type="match status" value="1"/>
</dbReference>
<evidence type="ECO:0000256" key="1">
    <source>
        <dbReference type="ARBA" id="ARBA00023125"/>
    </source>
</evidence>
<dbReference type="SUPFAM" id="SSF48498">
    <property type="entry name" value="Tetracyclin repressor-like, C-terminal domain"/>
    <property type="match status" value="1"/>
</dbReference>
<dbReference type="AlphaFoldDB" id="A0A7I7XCZ2"/>
<dbReference type="InterPro" id="IPR036271">
    <property type="entry name" value="Tet_transcr_reg_TetR-rel_C_sf"/>
</dbReference>
<dbReference type="EMBL" id="AP022610">
    <property type="protein sequence ID" value="BBZ26757.1"/>
    <property type="molecule type" value="Genomic_DNA"/>
</dbReference>
<dbReference type="GO" id="GO:0003700">
    <property type="term" value="F:DNA-binding transcription factor activity"/>
    <property type="evidence" value="ECO:0007669"/>
    <property type="project" value="TreeGrafter"/>
</dbReference>
<evidence type="ECO:0000313" key="4">
    <source>
        <dbReference type="EMBL" id="BBZ26757.1"/>
    </source>
</evidence>
<dbReference type="InterPro" id="IPR001647">
    <property type="entry name" value="HTH_TetR"/>
</dbReference>
<dbReference type="Proteomes" id="UP000466517">
    <property type="component" value="Chromosome"/>
</dbReference>
<protein>
    <submittedName>
        <fullName evidence="4">TetR family transcriptional regulator</fullName>
    </submittedName>
</protein>
<proteinExistence type="predicted"/>
<dbReference type="KEGG" id="mmag:MMAD_10520"/>
<gene>
    <name evidence="4" type="ORF">MMAD_10520</name>
</gene>
<dbReference type="GO" id="GO:0000976">
    <property type="term" value="F:transcription cis-regulatory region binding"/>
    <property type="evidence" value="ECO:0007669"/>
    <property type="project" value="TreeGrafter"/>
</dbReference>
<dbReference type="Gene3D" id="1.10.357.10">
    <property type="entry name" value="Tetracycline Repressor, domain 2"/>
    <property type="match status" value="1"/>
</dbReference>
<sequence length="190" mass="20485">MSLADRRAERRSLLLEAAFGLFGEGGEQAVSVRSVCREAGLNTRYFYESFETTDELLGAVYDGVNRSLATSVATGMDAAGGHPRERTRAGIAAVLHFCAADPRRGRILFTDAKTNPVLMQRRQTMHSAMIDLIVAERGRHHPHIDPVAVRVGAAMYTGAVSELTQHWLLGTLGTDVDAVVAHAVTVVLGS</sequence>
<evidence type="ECO:0000259" key="3">
    <source>
        <dbReference type="PROSITE" id="PS50977"/>
    </source>
</evidence>